<evidence type="ECO:0000313" key="17">
    <source>
        <dbReference type="Proteomes" id="UP001147782"/>
    </source>
</evidence>
<evidence type="ECO:0000256" key="10">
    <source>
        <dbReference type="ARBA" id="ARBA00023295"/>
    </source>
</evidence>
<reference evidence="16" key="2">
    <citation type="journal article" date="2023" name="IMA Fungus">
        <title>Comparative genomic study of the Penicillium genus elucidates a diverse pangenome and 15 lateral gene transfer events.</title>
        <authorList>
            <person name="Petersen C."/>
            <person name="Sorensen T."/>
            <person name="Nielsen M.R."/>
            <person name="Sondergaard T.E."/>
            <person name="Sorensen J.L."/>
            <person name="Fitzpatrick D.A."/>
            <person name="Frisvad J.C."/>
            <person name="Nielsen K.L."/>
        </authorList>
    </citation>
    <scope>NUCLEOTIDE SEQUENCE</scope>
    <source>
        <strain evidence="16">IBT 29864</strain>
    </source>
</reference>
<evidence type="ECO:0000256" key="6">
    <source>
        <dbReference type="ARBA" id="ARBA00022801"/>
    </source>
</evidence>
<keyword evidence="10 14" id="KW-0326">Glycosidase</keyword>
<dbReference type="GO" id="GO:0005576">
    <property type="term" value="C:extracellular region"/>
    <property type="evidence" value="ECO:0007669"/>
    <property type="project" value="UniProtKB-SubCell"/>
</dbReference>
<comment type="subcellular location">
    <subcellularLocation>
        <location evidence="1">Secreted</location>
    </subcellularLocation>
</comment>
<keyword evidence="6 14" id="KW-0378">Hydrolase</keyword>
<dbReference type="GO" id="GO:0004650">
    <property type="term" value="F:polygalacturonase activity"/>
    <property type="evidence" value="ECO:0007669"/>
    <property type="project" value="InterPro"/>
</dbReference>
<evidence type="ECO:0000256" key="11">
    <source>
        <dbReference type="ARBA" id="ARBA00023316"/>
    </source>
</evidence>
<dbReference type="AlphaFoldDB" id="A0A9W9S066"/>
<sequence length="797" mass="88611">MLPSIRIYDCPNGVALNQDFLVEVQPANSNDCQQWSKVPAYATDVASINTSANEFDRHSVAITSFDFNSPVKIRVTYTARPIEAATIRPRSLGIETLLDGNAICFTLEKPRDLMLELNGDKWKALHLLTNEIDSSAPTEDNDSVWYFGPGINQGSAVAMVTDGVNLMVPSGKTVYLTGGAFITLRLNFVNVSDSAVRGHGFILGPKGGYVQRELGGAIYMSGASNIRVEGITSLGAMGFSLSAGECKDVMVNRYRSFSSAGNGDGIDFFCSSNITIENCFLRNSDDTIALYSHRWDWYGDSKNILIQNCVLLPDVAHAINMGTHGNPQKPETTSNVTIKNIDILDHEENQMWYQGCIAINAADENLFQNIHIENVRVERITRGQLVNIRVMQNSMWTTAPGRAIRNVTFKNVSLDMRYSQIVNPSMLLGYDQTRRIENVTFENLRIGEKDIHEAMDKPRWFMVSDFVPLFANEHVENVKDMPEIVAKEFSPIGFGLMGLTWRETPPSQEQAFEAMRAAIKNGCTCWNGGESYGPPNYNSLVLIEQYLEKHPEDADKIADASPENTRRSLDDCIAQLKGRKKIDIFEFGRRDPAIPLDVTFSLIEKEYIQTGKIGGIALSEVRAETIHEAVKHTKVVAVEAELSLFSTDILENGVAAACAQYGIPIIAYSPIGRGMLTGQFKKWDDLPQDSLLLSFKFPRFQQENFEKNVQLVEKVEEIAKKKGCTPAQLAINWTRALSRRPGMPTIIPIPGATTAERVEENSKLIDISNEEMAEIDDILAKFTPAGGRYPEIFPINT</sequence>
<keyword evidence="11" id="KW-0961">Cell wall biogenesis/degradation</keyword>
<accession>A0A9W9S066</accession>
<gene>
    <name evidence="16" type="ORF">N7496_007999</name>
</gene>
<organism evidence="16 17">
    <name type="scientific">Penicillium cataractarum</name>
    <dbReference type="NCBI Taxonomy" id="2100454"/>
    <lineage>
        <taxon>Eukaryota</taxon>
        <taxon>Fungi</taxon>
        <taxon>Dikarya</taxon>
        <taxon>Ascomycota</taxon>
        <taxon>Pezizomycotina</taxon>
        <taxon>Eurotiomycetes</taxon>
        <taxon>Eurotiomycetidae</taxon>
        <taxon>Eurotiales</taxon>
        <taxon>Aspergillaceae</taxon>
        <taxon>Penicillium</taxon>
    </lineage>
</organism>
<evidence type="ECO:0000256" key="12">
    <source>
        <dbReference type="ARBA" id="ARBA00023326"/>
    </source>
</evidence>
<dbReference type="InterPro" id="IPR036812">
    <property type="entry name" value="NAD(P)_OxRdtase_dom_sf"/>
</dbReference>
<keyword evidence="17" id="KW-1185">Reference proteome</keyword>
<dbReference type="SUPFAM" id="SSF51126">
    <property type="entry name" value="Pectin lyase-like"/>
    <property type="match status" value="1"/>
</dbReference>
<dbReference type="GO" id="GO:0000272">
    <property type="term" value="P:polysaccharide catabolic process"/>
    <property type="evidence" value="ECO:0007669"/>
    <property type="project" value="UniProtKB-KW"/>
</dbReference>
<evidence type="ECO:0000256" key="14">
    <source>
        <dbReference type="RuleBase" id="RU361169"/>
    </source>
</evidence>
<dbReference type="Proteomes" id="UP001147782">
    <property type="component" value="Unassembled WGS sequence"/>
</dbReference>
<dbReference type="Gene3D" id="2.160.20.10">
    <property type="entry name" value="Single-stranded right-handed beta-helix, Pectin lyase-like"/>
    <property type="match status" value="1"/>
</dbReference>
<dbReference type="Gene3D" id="3.20.20.100">
    <property type="entry name" value="NADP-dependent oxidoreductase domain"/>
    <property type="match status" value="1"/>
</dbReference>
<dbReference type="InterPro" id="IPR023210">
    <property type="entry name" value="NADP_OxRdtase_dom"/>
</dbReference>
<evidence type="ECO:0000256" key="1">
    <source>
        <dbReference type="ARBA" id="ARBA00004613"/>
    </source>
</evidence>
<keyword evidence="7" id="KW-0560">Oxidoreductase</keyword>
<evidence type="ECO:0000256" key="5">
    <source>
        <dbReference type="ARBA" id="ARBA00022737"/>
    </source>
</evidence>
<keyword evidence="5" id="KW-0677">Repeat</keyword>
<keyword evidence="3" id="KW-0964">Secreted</keyword>
<evidence type="ECO:0000256" key="7">
    <source>
        <dbReference type="ARBA" id="ARBA00023002"/>
    </source>
</evidence>
<evidence type="ECO:0000259" key="15">
    <source>
        <dbReference type="Pfam" id="PF00248"/>
    </source>
</evidence>
<evidence type="ECO:0000256" key="4">
    <source>
        <dbReference type="ARBA" id="ARBA00022729"/>
    </source>
</evidence>
<keyword evidence="12" id="KW-0624">Polysaccharide degradation</keyword>
<comment type="function">
    <text evidence="13">Pectinolytic enzyme involved in the degradation of xylogalacturonan (xga), a galacturonan backbone heavily substituted with xylose, and which is one important component of the hairy regions of pectin. Activity requires a galacturonic acid backbone substituted with xylose.</text>
</comment>
<dbReference type="InterPro" id="IPR011050">
    <property type="entry name" value="Pectin_lyase_fold/virulence"/>
</dbReference>
<dbReference type="InterPro" id="IPR000743">
    <property type="entry name" value="Glyco_hydro_28"/>
</dbReference>
<keyword evidence="8" id="KW-0325">Glycoprotein</keyword>
<reference evidence="16" key="1">
    <citation type="submission" date="2022-11" db="EMBL/GenBank/DDBJ databases">
        <authorList>
            <person name="Petersen C."/>
        </authorList>
    </citation>
    <scope>NUCLEOTIDE SEQUENCE</scope>
    <source>
        <strain evidence="16">IBT 29864</strain>
    </source>
</reference>
<evidence type="ECO:0000256" key="9">
    <source>
        <dbReference type="ARBA" id="ARBA00023277"/>
    </source>
</evidence>
<dbReference type="Pfam" id="PF00248">
    <property type="entry name" value="Aldo_ket_red"/>
    <property type="match status" value="1"/>
</dbReference>
<dbReference type="CDD" id="cd19077">
    <property type="entry name" value="AKR_AKR8A1-2"/>
    <property type="match status" value="1"/>
</dbReference>
<dbReference type="InterPro" id="IPR012334">
    <property type="entry name" value="Pectin_lyas_fold"/>
</dbReference>
<evidence type="ECO:0000313" key="16">
    <source>
        <dbReference type="EMBL" id="KAJ5368239.1"/>
    </source>
</evidence>
<dbReference type="SUPFAM" id="SSF51430">
    <property type="entry name" value="NAD(P)-linked oxidoreductase"/>
    <property type="match status" value="1"/>
</dbReference>
<dbReference type="PANTHER" id="PTHR31736">
    <property type="match status" value="1"/>
</dbReference>
<evidence type="ECO:0000256" key="8">
    <source>
        <dbReference type="ARBA" id="ARBA00023180"/>
    </source>
</evidence>
<dbReference type="RefSeq" id="XP_056552981.1">
    <property type="nucleotide sequence ID" value="XM_056700918.1"/>
</dbReference>
<protein>
    <submittedName>
        <fullName evidence="16">Polygalacturonase</fullName>
    </submittedName>
</protein>
<dbReference type="GO" id="GO:0071555">
    <property type="term" value="P:cell wall organization"/>
    <property type="evidence" value="ECO:0007669"/>
    <property type="project" value="UniProtKB-KW"/>
</dbReference>
<comment type="caution">
    <text evidence="16">The sequence shown here is derived from an EMBL/GenBank/DDBJ whole genome shotgun (WGS) entry which is preliminary data.</text>
</comment>
<proteinExistence type="inferred from homology"/>
<evidence type="ECO:0000256" key="2">
    <source>
        <dbReference type="ARBA" id="ARBA00008834"/>
    </source>
</evidence>
<evidence type="ECO:0000256" key="13">
    <source>
        <dbReference type="ARBA" id="ARBA00037278"/>
    </source>
</evidence>
<feature type="domain" description="NADP-dependent oxidoreductase" evidence="15">
    <location>
        <begin position="491"/>
        <end position="779"/>
    </location>
</feature>
<name>A0A9W9S066_9EURO</name>
<dbReference type="EMBL" id="JAPZBS010000007">
    <property type="protein sequence ID" value="KAJ5368239.1"/>
    <property type="molecule type" value="Genomic_DNA"/>
</dbReference>
<comment type="similarity">
    <text evidence="2 14">Belongs to the glycosyl hydrolase 28 family.</text>
</comment>
<keyword evidence="9" id="KW-0119">Carbohydrate metabolism</keyword>
<dbReference type="Pfam" id="PF00295">
    <property type="entry name" value="Glyco_hydro_28"/>
    <property type="match status" value="1"/>
</dbReference>
<keyword evidence="4" id="KW-0732">Signal</keyword>
<dbReference type="GO" id="GO:0016491">
    <property type="term" value="F:oxidoreductase activity"/>
    <property type="evidence" value="ECO:0007669"/>
    <property type="project" value="UniProtKB-KW"/>
</dbReference>
<dbReference type="OrthoDB" id="187139at2759"/>
<dbReference type="PANTHER" id="PTHR31736:SF9">
    <property type="entry name" value="ENDO-XYLOGALACTURONAN HYDROLASE A-RELATED"/>
    <property type="match status" value="1"/>
</dbReference>
<dbReference type="GeneID" id="81440097"/>
<evidence type="ECO:0000256" key="3">
    <source>
        <dbReference type="ARBA" id="ARBA00022525"/>
    </source>
</evidence>